<dbReference type="NCBIfam" id="TIGR01493">
    <property type="entry name" value="HAD-SF-IA-v2"/>
    <property type="match status" value="1"/>
</dbReference>
<dbReference type="InterPro" id="IPR006328">
    <property type="entry name" value="2-HAD"/>
</dbReference>
<dbReference type="SUPFAM" id="SSF56784">
    <property type="entry name" value="HAD-like"/>
    <property type="match status" value="1"/>
</dbReference>
<keyword evidence="3" id="KW-1185">Reference proteome</keyword>
<dbReference type="RefSeq" id="WP_244684250.1">
    <property type="nucleotide sequence ID" value="NZ_CP095043.1"/>
</dbReference>
<dbReference type="InterPro" id="IPR051540">
    <property type="entry name" value="S-2-haloacid_dehalogenase"/>
</dbReference>
<accession>A0ABY4FSP2</accession>
<dbReference type="PANTHER" id="PTHR43316">
    <property type="entry name" value="HYDROLASE, HALOACID DELAHOGENASE-RELATED"/>
    <property type="match status" value="1"/>
</dbReference>
<gene>
    <name evidence="2" type="ORF">MUN76_09605</name>
</gene>
<keyword evidence="1" id="KW-0378">Hydrolase</keyword>
<reference evidence="2 3" key="1">
    <citation type="submission" date="2022-04" db="EMBL/GenBank/DDBJ databases">
        <title>Leucobacter sp. isolated from rhizosphere of onion.</title>
        <authorList>
            <person name="Won M."/>
            <person name="Lee C.-M."/>
            <person name="Woen H.-Y."/>
            <person name="Kwon S.-W."/>
        </authorList>
    </citation>
    <scope>NUCLEOTIDE SEQUENCE [LARGE SCALE GENOMIC DNA]</scope>
    <source>
        <strain evidence="2 3">H25R-14</strain>
    </source>
</reference>
<protein>
    <submittedName>
        <fullName evidence="2">Haloacid dehalogenase type II</fullName>
    </submittedName>
</protein>
<dbReference type="PANTHER" id="PTHR43316:SF9">
    <property type="entry name" value="ACID DEHALOGENASE, PUTATIVE (AFU_ORTHOLOGUE AFUA_6G14460)-RELATED"/>
    <property type="match status" value="1"/>
</dbReference>
<dbReference type="InterPro" id="IPR023214">
    <property type="entry name" value="HAD_sf"/>
</dbReference>
<dbReference type="InterPro" id="IPR036412">
    <property type="entry name" value="HAD-like_sf"/>
</dbReference>
<evidence type="ECO:0000313" key="2">
    <source>
        <dbReference type="EMBL" id="UOQ59314.1"/>
    </source>
</evidence>
<dbReference type="Gene3D" id="3.40.50.1000">
    <property type="entry name" value="HAD superfamily/HAD-like"/>
    <property type="match status" value="1"/>
</dbReference>
<sequence>MPDSLAPLSPKYISFDMLGTLIKLEWRETSQRLVRDVVGEEAAPRFAHDFSIFRDAEVMGDYKIYPQLVRDSWQRTCNTWKIQFKQSDVDTLMDALGTWGPHADVVEPLQRLAAKYPLVIYTNHCDALVMRNVEKLGVDFHRVFTAEQGQAYKPNYAAFHYMFDQLDAQPQDLLHVSAHLWFDWLPGQQLGITNQAYIDRGFDPDIVGVNAWVDTLAGVADRVGA</sequence>
<dbReference type="Proteomes" id="UP000831775">
    <property type="component" value="Chromosome"/>
</dbReference>
<organism evidence="2 3">
    <name type="scientific">Leucobacter rhizosphaerae</name>
    <dbReference type="NCBI Taxonomy" id="2932245"/>
    <lineage>
        <taxon>Bacteria</taxon>
        <taxon>Bacillati</taxon>
        <taxon>Actinomycetota</taxon>
        <taxon>Actinomycetes</taxon>
        <taxon>Micrococcales</taxon>
        <taxon>Microbacteriaceae</taxon>
        <taxon>Leucobacter</taxon>
    </lineage>
</organism>
<dbReference type="NCBIfam" id="TIGR01428">
    <property type="entry name" value="HAD_type_II"/>
    <property type="match status" value="1"/>
</dbReference>
<dbReference type="InterPro" id="IPR006439">
    <property type="entry name" value="HAD-SF_hydro_IA"/>
</dbReference>
<evidence type="ECO:0000256" key="1">
    <source>
        <dbReference type="ARBA" id="ARBA00022801"/>
    </source>
</evidence>
<dbReference type="EMBL" id="CP095043">
    <property type="protein sequence ID" value="UOQ59314.1"/>
    <property type="molecule type" value="Genomic_DNA"/>
</dbReference>
<proteinExistence type="predicted"/>
<dbReference type="Gene3D" id="1.10.150.750">
    <property type="match status" value="1"/>
</dbReference>
<evidence type="ECO:0000313" key="3">
    <source>
        <dbReference type="Proteomes" id="UP000831775"/>
    </source>
</evidence>
<name>A0ABY4FSP2_9MICO</name>